<name>A0A4Q8IVC8_ECOLX</name>
<gene>
    <name evidence="1" type="ORF">FWK02_10950</name>
</gene>
<dbReference type="SUPFAM" id="SSF54857">
    <property type="entry name" value="DNA damage-inducible protein DinI"/>
    <property type="match status" value="1"/>
</dbReference>
<dbReference type="Proteomes" id="UP000321461">
    <property type="component" value="Unassembled WGS sequence"/>
</dbReference>
<evidence type="ECO:0000313" key="1">
    <source>
        <dbReference type="EMBL" id="TXT01716.1"/>
    </source>
</evidence>
<accession>A0A4Q8IVC8</accession>
<dbReference type="AlphaFoldDB" id="A0A4Q8IVC8"/>
<sequence length="40" mass="4623">MVIERNMSCFPLIGATETEREEIDAILQDTWESAEDGFFQ</sequence>
<dbReference type="Pfam" id="PF06183">
    <property type="entry name" value="DinI"/>
    <property type="match status" value="1"/>
</dbReference>
<dbReference type="InterPro" id="IPR010391">
    <property type="entry name" value="DNA_damage-inducible_DinI-like"/>
</dbReference>
<organism evidence="1 2">
    <name type="scientific">Escherichia coli</name>
    <dbReference type="NCBI Taxonomy" id="562"/>
    <lineage>
        <taxon>Bacteria</taxon>
        <taxon>Pseudomonadati</taxon>
        <taxon>Pseudomonadota</taxon>
        <taxon>Gammaproteobacteria</taxon>
        <taxon>Enterobacterales</taxon>
        <taxon>Enterobacteriaceae</taxon>
        <taxon>Escherichia</taxon>
    </lineage>
</organism>
<comment type="caution">
    <text evidence="1">The sequence shown here is derived from an EMBL/GenBank/DDBJ whole genome shotgun (WGS) entry which is preliminary data.</text>
</comment>
<dbReference type="InterPro" id="IPR036687">
    <property type="entry name" value="DinI-like_sf"/>
</dbReference>
<evidence type="ECO:0000313" key="2">
    <source>
        <dbReference type="Proteomes" id="UP000321461"/>
    </source>
</evidence>
<protein>
    <submittedName>
        <fullName evidence="1">DinI-like family protein</fullName>
    </submittedName>
</protein>
<reference evidence="1 2" key="1">
    <citation type="submission" date="2019-08" db="EMBL/GenBank/DDBJ databases">
        <title>Whole genome analysis of cultivated E. coli strains isolated from CD patients and healthy donors.</title>
        <authorList>
            <person name="Siniagina M.N."/>
            <person name="Markelova M.I."/>
            <person name="Laikov A.V."/>
            <person name="Boulygina E.A."/>
            <person name="Khusnutdinova D.R."/>
            <person name="Kharchenko A."/>
            <person name="Grigoryeva T.V."/>
        </authorList>
    </citation>
    <scope>NUCLEOTIDE SEQUENCE [LARGE SCALE GENOMIC DNA]</scope>
    <source>
        <strain evidence="1 2">3_77_5</strain>
    </source>
</reference>
<dbReference type="EMBL" id="VSBS01000308">
    <property type="protein sequence ID" value="TXT01716.1"/>
    <property type="molecule type" value="Genomic_DNA"/>
</dbReference>
<proteinExistence type="predicted"/>